<evidence type="ECO:0000313" key="9">
    <source>
        <dbReference type="EMBL" id="MQY52082.1"/>
    </source>
</evidence>
<dbReference type="Pfam" id="PF17201">
    <property type="entry name" value="Cache_3-Cache_2"/>
    <property type="match status" value="1"/>
</dbReference>
<dbReference type="SMART" id="SM00283">
    <property type="entry name" value="MA"/>
    <property type="match status" value="1"/>
</dbReference>
<name>A0A6L5JZ27_RHOTE</name>
<organism evidence="9 10">
    <name type="scientific">Rhodocyclus tenuis</name>
    <name type="common">Rhodospirillum tenue</name>
    <dbReference type="NCBI Taxonomy" id="1066"/>
    <lineage>
        <taxon>Bacteria</taxon>
        <taxon>Pseudomonadati</taxon>
        <taxon>Pseudomonadota</taxon>
        <taxon>Betaproteobacteria</taxon>
        <taxon>Rhodocyclales</taxon>
        <taxon>Rhodocyclaceae</taxon>
        <taxon>Rhodocyclus</taxon>
    </lineage>
</organism>
<dbReference type="AlphaFoldDB" id="A0A6L5JZ27"/>
<evidence type="ECO:0000259" key="8">
    <source>
        <dbReference type="PROSITE" id="PS50885"/>
    </source>
</evidence>
<keyword evidence="6" id="KW-1133">Transmembrane helix</keyword>
<comment type="caution">
    <text evidence="9">The sequence shown here is derived from an EMBL/GenBank/DDBJ whole genome shotgun (WGS) entry which is preliminary data.</text>
</comment>
<keyword evidence="6" id="KW-0812">Transmembrane</keyword>
<dbReference type="EMBL" id="WIXJ01000006">
    <property type="protein sequence ID" value="MQY52082.1"/>
    <property type="molecule type" value="Genomic_DNA"/>
</dbReference>
<dbReference type="SUPFAM" id="SSF103190">
    <property type="entry name" value="Sensory domain-like"/>
    <property type="match status" value="1"/>
</dbReference>
<dbReference type="PROSITE" id="PS50111">
    <property type="entry name" value="CHEMOTAXIS_TRANSDUC_2"/>
    <property type="match status" value="1"/>
</dbReference>
<evidence type="ECO:0000256" key="2">
    <source>
        <dbReference type="ARBA" id="ARBA00023224"/>
    </source>
</evidence>
<feature type="compositionally biased region" description="Low complexity" evidence="5">
    <location>
        <begin position="431"/>
        <end position="444"/>
    </location>
</feature>
<evidence type="ECO:0000313" key="10">
    <source>
        <dbReference type="Proteomes" id="UP000480275"/>
    </source>
</evidence>
<dbReference type="InterPro" id="IPR033462">
    <property type="entry name" value="Cache_3-Cache_2"/>
</dbReference>
<evidence type="ECO:0000256" key="6">
    <source>
        <dbReference type="SAM" id="Phobius"/>
    </source>
</evidence>
<dbReference type="PROSITE" id="PS50885">
    <property type="entry name" value="HAMP"/>
    <property type="match status" value="1"/>
</dbReference>
<keyword evidence="6" id="KW-0472">Membrane</keyword>
<dbReference type="Pfam" id="PF00015">
    <property type="entry name" value="MCPsignal"/>
    <property type="match status" value="1"/>
</dbReference>
<dbReference type="CDD" id="cd11386">
    <property type="entry name" value="MCP_signal"/>
    <property type="match status" value="1"/>
</dbReference>
<evidence type="ECO:0000259" key="7">
    <source>
        <dbReference type="PROSITE" id="PS50111"/>
    </source>
</evidence>
<evidence type="ECO:0000256" key="3">
    <source>
        <dbReference type="ARBA" id="ARBA00029447"/>
    </source>
</evidence>
<gene>
    <name evidence="9" type="ORF">GHK24_09875</name>
</gene>
<dbReference type="InterPro" id="IPR004089">
    <property type="entry name" value="MCPsignal_dom"/>
</dbReference>
<evidence type="ECO:0000256" key="1">
    <source>
        <dbReference type="ARBA" id="ARBA00004370"/>
    </source>
</evidence>
<proteinExistence type="inferred from homology"/>
<dbReference type="Gene3D" id="1.10.287.950">
    <property type="entry name" value="Methyl-accepting chemotaxis protein"/>
    <property type="match status" value="1"/>
</dbReference>
<dbReference type="PANTHER" id="PTHR32089">
    <property type="entry name" value="METHYL-ACCEPTING CHEMOTAXIS PROTEIN MCPB"/>
    <property type="match status" value="1"/>
</dbReference>
<evidence type="ECO:0000256" key="5">
    <source>
        <dbReference type="SAM" id="MobiDB-lite"/>
    </source>
</evidence>
<dbReference type="FunFam" id="1.10.287.950:FF:000001">
    <property type="entry name" value="Methyl-accepting chemotaxis sensory transducer"/>
    <property type="match status" value="1"/>
</dbReference>
<sequence length="679" mass="73147">MKSYRRLPIAQQIILATVVLLLLVFTALTVIGQWMSSRAAVNAASEDLVQQTKVMVGTLDSYFDNVKTRGERQHQFFLKFLGAAVTPGEGMVKTGNVDLPAIRIGNEVINGSNRRLVEFRELSGDDAAILSVYNGRVFRAATLLQKDGKTLYGSEIPASDPVAAALLKGEDYSGLTIRQGAYFFSVVKPLKDREGKVYGGVSIRLSLAAEMTQIHDLFAKVVVGSSGYVFIMRPLPDEQAIGEFVLHPQWQGKTIGEAGLDESLRNSLRDFITRKEGVAHYRMLDSAGEEREKLSVIATSSKWNWTLVAGSWLDEFLVESVKLRNALIVVSLLSAAFLCLAIFWLVRQRLAGLGMLADEVGKLGEGDLRVQIMTSDIGSRNEAEVVARAIDTMVRRFRTLLGEITDAAQRLGAASTHLQQTAQETMRGAEQQAQSASGISAASQEMSDSITHVAERANAASTYSEDARSAAAQGRTVIVQTMSELERISSDVRDSAQQIESLGERSKQISGVVGVIREIADQTNLLALNAAIEAARAGEAGRGFAVVADEVRKLAERTALSTGEIAATIGTIIDETARAVASMQSVSAQMNGGVDTARGAAESLAVIDERAERALETVRSIAESTQQQTAVGQEIARLIEGIAQLSKNNTDTAGSNASEAVGLQRLADELQGMLSRFHL</sequence>
<dbReference type="Proteomes" id="UP000480275">
    <property type="component" value="Unassembled WGS sequence"/>
</dbReference>
<dbReference type="InterPro" id="IPR029151">
    <property type="entry name" value="Sensor-like_sf"/>
</dbReference>
<dbReference type="GO" id="GO:0006935">
    <property type="term" value="P:chemotaxis"/>
    <property type="evidence" value="ECO:0007669"/>
    <property type="project" value="UniProtKB-ARBA"/>
</dbReference>
<feature type="region of interest" description="Disordered" evidence="5">
    <location>
        <begin position="416"/>
        <end position="448"/>
    </location>
</feature>
<dbReference type="GO" id="GO:0016020">
    <property type="term" value="C:membrane"/>
    <property type="evidence" value="ECO:0007669"/>
    <property type="project" value="UniProtKB-SubCell"/>
</dbReference>
<comment type="similarity">
    <text evidence="3">Belongs to the methyl-accepting chemotaxis (MCP) protein family.</text>
</comment>
<feature type="domain" description="Methyl-accepting transducer" evidence="7">
    <location>
        <begin position="407"/>
        <end position="643"/>
    </location>
</feature>
<keyword evidence="2 4" id="KW-0807">Transducer</keyword>
<reference evidence="9 10" key="1">
    <citation type="submission" date="2019-10" db="EMBL/GenBank/DDBJ databases">
        <title>Whole-genome sequence of the purple nonsulfur photosynthetic bacterium Rhodocyclus tenuis.</title>
        <authorList>
            <person name="Kyndt J.A."/>
            <person name="Meyer T.E."/>
        </authorList>
    </citation>
    <scope>NUCLEOTIDE SEQUENCE [LARGE SCALE GENOMIC DNA]</scope>
    <source>
        <strain evidence="9 10">DSM 110</strain>
    </source>
</reference>
<comment type="subcellular location">
    <subcellularLocation>
        <location evidence="1">Membrane</location>
    </subcellularLocation>
</comment>
<dbReference type="GO" id="GO:0007165">
    <property type="term" value="P:signal transduction"/>
    <property type="evidence" value="ECO:0007669"/>
    <property type="project" value="UniProtKB-KW"/>
</dbReference>
<feature type="domain" description="HAMP" evidence="8">
    <location>
        <begin position="347"/>
        <end position="402"/>
    </location>
</feature>
<protein>
    <submittedName>
        <fullName evidence="9">HAMP domain-containing protein</fullName>
    </submittedName>
</protein>
<dbReference type="PANTHER" id="PTHR32089:SF112">
    <property type="entry name" value="LYSOZYME-LIKE PROTEIN-RELATED"/>
    <property type="match status" value="1"/>
</dbReference>
<dbReference type="InterPro" id="IPR003660">
    <property type="entry name" value="HAMP_dom"/>
</dbReference>
<feature type="transmembrane region" description="Helical" evidence="6">
    <location>
        <begin position="326"/>
        <end position="346"/>
    </location>
</feature>
<accession>A0A6L5JZ27</accession>
<dbReference type="OrthoDB" id="9763018at2"/>
<evidence type="ECO:0000256" key="4">
    <source>
        <dbReference type="PROSITE-ProRule" id="PRU00284"/>
    </source>
</evidence>
<dbReference type="Gene3D" id="3.30.450.20">
    <property type="entry name" value="PAS domain"/>
    <property type="match status" value="1"/>
</dbReference>
<dbReference type="SUPFAM" id="SSF58104">
    <property type="entry name" value="Methyl-accepting chemotaxis protein (MCP) signaling domain"/>
    <property type="match status" value="1"/>
</dbReference>